<dbReference type="Pfam" id="PF08540">
    <property type="entry name" value="HMG_CoA_synt_C"/>
    <property type="match status" value="1"/>
</dbReference>
<dbReference type="InterPro" id="IPR016039">
    <property type="entry name" value="Thiolase-like"/>
</dbReference>
<dbReference type="RefSeq" id="WP_086782851.1">
    <property type="nucleotide sequence ID" value="NZ_JAGIOO010000001.1"/>
</dbReference>
<proteinExistence type="inferred from homology"/>
<dbReference type="Pfam" id="PF01154">
    <property type="entry name" value="HMG_CoA_synt_N"/>
    <property type="match status" value="1"/>
</dbReference>
<evidence type="ECO:0000259" key="4">
    <source>
        <dbReference type="Pfam" id="PF08540"/>
    </source>
</evidence>
<evidence type="ECO:0000259" key="3">
    <source>
        <dbReference type="Pfam" id="PF01154"/>
    </source>
</evidence>
<dbReference type="CDD" id="cd00827">
    <property type="entry name" value="init_cond_enzymes"/>
    <property type="match status" value="1"/>
</dbReference>
<sequence>MRRTVGIQDVGAYFGAARVEVDELFQARGLDTSRAANLMMSRKSLALPCEDIVTFAANAARPVLDRLSPEERGRIETLVVATESGVDLAKSAAAFVLGALGLPRTCRVFEVKQACHGGIAALQVVAGSLATGHEGARALVIAGDTPLPLRGSMAEPSQGAGAIAVLLGEAVLATWHPERYGSFSFDNDDFFRPRPDTDIIKVDHSIMSYIDSLVGSFDTYAGHTGADFHRDFAALAMHTPFPGMVKGAHRTALRKLAGLSPAVADADFTDRVRPSLEVPRQVGNIYAGCTLMAVASALRHGPSGQHELGVFSYGGGSSSEFLGLTASAGRRSAPAMSTVDSALAARTPVDVARYDQLLDAAARVGFGTRDGKTGVEEHADLLAHASAHTGPLLVLNGIEDYHRDYRWYGKEDGWLPTAS</sequence>
<evidence type="ECO:0000313" key="6">
    <source>
        <dbReference type="Proteomes" id="UP001519363"/>
    </source>
</evidence>
<evidence type="ECO:0000256" key="2">
    <source>
        <dbReference type="ARBA" id="ARBA00022679"/>
    </source>
</evidence>
<evidence type="ECO:0000313" key="5">
    <source>
        <dbReference type="EMBL" id="MBP2479456.1"/>
    </source>
</evidence>
<dbReference type="Gene3D" id="3.40.47.10">
    <property type="match status" value="2"/>
</dbReference>
<dbReference type="EMBL" id="JAGIOO010000001">
    <property type="protein sequence ID" value="MBP2479456.1"/>
    <property type="molecule type" value="Genomic_DNA"/>
</dbReference>
<evidence type="ECO:0000256" key="1">
    <source>
        <dbReference type="ARBA" id="ARBA00007061"/>
    </source>
</evidence>
<feature type="domain" description="Hydroxymethylglutaryl-coenzyme A synthase C-terminal" evidence="4">
    <location>
        <begin position="262"/>
        <end position="332"/>
    </location>
</feature>
<dbReference type="InterPro" id="IPR013528">
    <property type="entry name" value="HMG_CoA_synth_N"/>
</dbReference>
<dbReference type="InterPro" id="IPR013746">
    <property type="entry name" value="HMG_CoA_synt_C_dom"/>
</dbReference>
<organism evidence="5 6">
    <name type="scientific">Crossiella equi</name>
    <dbReference type="NCBI Taxonomy" id="130796"/>
    <lineage>
        <taxon>Bacteria</taxon>
        <taxon>Bacillati</taxon>
        <taxon>Actinomycetota</taxon>
        <taxon>Actinomycetes</taxon>
        <taxon>Pseudonocardiales</taxon>
        <taxon>Pseudonocardiaceae</taxon>
        <taxon>Crossiella</taxon>
    </lineage>
</organism>
<comment type="caution">
    <text evidence="5">The sequence shown here is derived from an EMBL/GenBank/DDBJ whole genome shotgun (WGS) entry which is preliminary data.</text>
</comment>
<dbReference type="PANTHER" id="PTHR43323">
    <property type="entry name" value="3-HYDROXY-3-METHYLGLUTARYL COENZYME A SYNTHASE"/>
    <property type="match status" value="1"/>
</dbReference>
<dbReference type="Proteomes" id="UP001519363">
    <property type="component" value="Unassembled WGS sequence"/>
</dbReference>
<reference evidence="5 6" key="1">
    <citation type="submission" date="2021-03" db="EMBL/GenBank/DDBJ databases">
        <title>Sequencing the genomes of 1000 actinobacteria strains.</title>
        <authorList>
            <person name="Klenk H.-P."/>
        </authorList>
    </citation>
    <scope>NUCLEOTIDE SEQUENCE [LARGE SCALE GENOMIC DNA]</scope>
    <source>
        <strain evidence="5 6">DSM 44580</strain>
    </source>
</reference>
<dbReference type="SUPFAM" id="SSF53901">
    <property type="entry name" value="Thiolase-like"/>
    <property type="match status" value="2"/>
</dbReference>
<dbReference type="PANTHER" id="PTHR43323:SF2">
    <property type="entry name" value="HYDROXYMETHYLGLUTARYL-COA SYNTHASE"/>
    <property type="match status" value="1"/>
</dbReference>
<comment type="similarity">
    <text evidence="1">Belongs to the thiolase-like superfamily. HMG-CoA synthase family.</text>
</comment>
<keyword evidence="2" id="KW-0808">Transferase</keyword>
<name>A0ABS5ASB4_9PSEU</name>
<protein>
    <submittedName>
        <fullName evidence="5">Polyketide biosynthesis 3-hydroxy-3-methylglutaryl-CoA synthase-like enzyme PksG</fullName>
    </submittedName>
</protein>
<accession>A0ABS5ASB4</accession>
<gene>
    <name evidence="5" type="ORF">JOF53_008328</name>
</gene>
<feature type="domain" description="Hydroxymethylglutaryl-coenzyme A synthase N-terminal" evidence="3">
    <location>
        <begin position="3"/>
        <end position="169"/>
    </location>
</feature>
<keyword evidence="6" id="KW-1185">Reference proteome</keyword>